<accession>G3QBS0</accession>
<dbReference type="Ensembl" id="ENSGACT00000027388.1">
    <property type="protein sequence ID" value="ENSGACP00000027336.1"/>
    <property type="gene ID" value="ENSGACG00000020670.1"/>
</dbReference>
<protein>
    <submittedName>
        <fullName evidence="2">Uncharacterized protein</fullName>
    </submittedName>
</protein>
<evidence type="ECO:0000313" key="2">
    <source>
        <dbReference type="Ensembl" id="ENSGACP00000027336.1"/>
    </source>
</evidence>
<feature type="region of interest" description="Disordered" evidence="1">
    <location>
        <begin position="1"/>
        <end position="24"/>
    </location>
</feature>
<dbReference type="InParanoid" id="G3QBS0"/>
<dbReference type="Bgee" id="ENSGACG00000020670">
    <property type="expression patterns" value="Expressed in intestinal epithelial cell and 13 other cell types or tissues"/>
</dbReference>
<reference evidence="2" key="2">
    <citation type="submission" date="2024-04" db="UniProtKB">
        <authorList>
            <consortium name="Ensembl"/>
        </authorList>
    </citation>
    <scope>IDENTIFICATION</scope>
</reference>
<evidence type="ECO:0000256" key="1">
    <source>
        <dbReference type="SAM" id="MobiDB-lite"/>
    </source>
</evidence>
<proteinExistence type="predicted"/>
<organism evidence="2">
    <name type="scientific">Gasterosteus aculeatus</name>
    <name type="common">Three-spined stickleback</name>
    <dbReference type="NCBI Taxonomy" id="69293"/>
    <lineage>
        <taxon>Eukaryota</taxon>
        <taxon>Metazoa</taxon>
        <taxon>Chordata</taxon>
        <taxon>Craniata</taxon>
        <taxon>Vertebrata</taxon>
        <taxon>Euteleostomi</taxon>
        <taxon>Actinopterygii</taxon>
        <taxon>Neopterygii</taxon>
        <taxon>Teleostei</taxon>
        <taxon>Neoteleostei</taxon>
        <taxon>Acanthomorphata</taxon>
        <taxon>Eupercaria</taxon>
        <taxon>Perciformes</taxon>
        <taxon>Cottioidei</taxon>
        <taxon>Gasterosteales</taxon>
        <taxon>Gasterosteidae</taxon>
        <taxon>Gasterosteus</taxon>
    </lineage>
</organism>
<name>G3QBS0_GASAC</name>
<dbReference type="AlphaFoldDB" id="G3QBS0"/>
<reference evidence="2" key="1">
    <citation type="submission" date="2006-01" db="EMBL/GenBank/DDBJ databases">
        <authorList>
            <person name="Lindblad-Toh K."/>
            <person name="Mauceli E."/>
            <person name="Grabherr M."/>
            <person name="Chang J.L."/>
            <person name="Lander E.S."/>
        </authorList>
    </citation>
    <scope>NUCLEOTIDE SEQUENCE [LARGE SCALE GENOMIC DNA]</scope>
</reference>
<sequence>QYSTHTGRQQREKRRRPDGLGDDGEWAVAGPPVDYDALNREHQHLQEPSSTLILSLRGEPQEACFLRTLDGPSFIHCALKRCRDRAVVMSTGTVQRPRRSHLCEVIHMFGFESWTVKMFLLLLHLKRSDFLFFIMSNHVCISCFYF</sequence>